<evidence type="ECO:0000256" key="1">
    <source>
        <dbReference type="ARBA" id="ARBA00007692"/>
    </source>
</evidence>
<comment type="caution">
    <text evidence="5">The sequence shown here is derived from an EMBL/GenBank/DDBJ whole genome shotgun (WGS) entry which is preliminary data.</text>
</comment>
<keyword evidence="3" id="KW-0809">Transit peptide</keyword>
<dbReference type="PANTHER" id="PTHR13068:SF46">
    <property type="entry name" value="OS03G0360600 PROTEIN"/>
    <property type="match status" value="1"/>
</dbReference>
<keyword evidence="2" id="KW-0806">Transcription termination</keyword>
<dbReference type="InterPro" id="IPR003690">
    <property type="entry name" value="MTERF"/>
</dbReference>
<sequence>MEEVFPFCSYRGLRQVPQIPTTLLSRNAPVRPRLALLSSPRAARLSLHTPIPLPEKPPKLSPTLPLVPPDSAPSSSSSFRDKLLFLDALGVDLFAAAAAHPALAAAPLADLRAAVDFLRSLGLAAPEIRRACGMCPEILTAAPADLTAAVAFLLHETGVQGRDLRRVIGRRPRLLVSDVARRLRPTLYFLQMLGVAPIPRHASLLSCSVEEKLLPRLDFLEEVGFSYRDARAMARRFPQLFCYSIEENLRPKAKFFLSDMRRELRELRDFPQYFSFSLANRIRPRHQSCKEKGASFPLPALLRPSNEQFNAQLEVRISSSSPLRRSPLWLASSNTDL</sequence>
<evidence type="ECO:0000256" key="3">
    <source>
        <dbReference type="ARBA" id="ARBA00022946"/>
    </source>
</evidence>
<dbReference type="EMBL" id="AMZH03003695">
    <property type="protein sequence ID" value="RRT71489.1"/>
    <property type="molecule type" value="Genomic_DNA"/>
</dbReference>
<dbReference type="Gene3D" id="1.25.70.10">
    <property type="entry name" value="Transcription termination factor 3, mitochondrial"/>
    <property type="match status" value="1"/>
</dbReference>
<organism evidence="5 6">
    <name type="scientific">Ensete ventricosum</name>
    <name type="common">Abyssinian banana</name>
    <name type="synonym">Musa ensete</name>
    <dbReference type="NCBI Taxonomy" id="4639"/>
    <lineage>
        <taxon>Eukaryota</taxon>
        <taxon>Viridiplantae</taxon>
        <taxon>Streptophyta</taxon>
        <taxon>Embryophyta</taxon>
        <taxon>Tracheophyta</taxon>
        <taxon>Spermatophyta</taxon>
        <taxon>Magnoliopsida</taxon>
        <taxon>Liliopsida</taxon>
        <taxon>Zingiberales</taxon>
        <taxon>Musaceae</taxon>
        <taxon>Ensete</taxon>
    </lineage>
</organism>
<proteinExistence type="inferred from homology"/>
<evidence type="ECO:0000256" key="2">
    <source>
        <dbReference type="ARBA" id="ARBA00022472"/>
    </source>
</evidence>
<evidence type="ECO:0008006" key="7">
    <source>
        <dbReference type="Google" id="ProtNLM"/>
    </source>
</evidence>
<dbReference type="SMART" id="SM00733">
    <property type="entry name" value="Mterf"/>
    <property type="match status" value="5"/>
</dbReference>
<accession>A0A427A5G1</accession>
<evidence type="ECO:0000256" key="4">
    <source>
        <dbReference type="SAM" id="MobiDB-lite"/>
    </source>
</evidence>
<protein>
    <recommendedName>
        <fullName evidence="7">Transcription termination factor MTEF1, chloroplastic</fullName>
    </recommendedName>
</protein>
<keyword evidence="2" id="KW-0804">Transcription</keyword>
<name>A0A427A5G1_ENSVE</name>
<comment type="similarity">
    <text evidence="1">Belongs to the mTERF family.</text>
</comment>
<dbReference type="InterPro" id="IPR038538">
    <property type="entry name" value="MTERF_sf"/>
</dbReference>
<dbReference type="AlphaFoldDB" id="A0A427A5G1"/>
<dbReference type="GO" id="GO:0003676">
    <property type="term" value="F:nucleic acid binding"/>
    <property type="evidence" value="ECO:0007669"/>
    <property type="project" value="InterPro"/>
</dbReference>
<evidence type="ECO:0000313" key="6">
    <source>
        <dbReference type="Proteomes" id="UP000287651"/>
    </source>
</evidence>
<dbReference type="Proteomes" id="UP000287651">
    <property type="component" value="Unassembled WGS sequence"/>
</dbReference>
<gene>
    <name evidence="5" type="ORF">B296_00032111</name>
</gene>
<dbReference type="GO" id="GO:0006353">
    <property type="term" value="P:DNA-templated transcription termination"/>
    <property type="evidence" value="ECO:0007669"/>
    <property type="project" value="UniProtKB-KW"/>
</dbReference>
<keyword evidence="2" id="KW-0805">Transcription regulation</keyword>
<evidence type="ECO:0000313" key="5">
    <source>
        <dbReference type="EMBL" id="RRT71489.1"/>
    </source>
</evidence>
<dbReference type="Pfam" id="PF02536">
    <property type="entry name" value="mTERF"/>
    <property type="match status" value="2"/>
</dbReference>
<dbReference type="PANTHER" id="PTHR13068">
    <property type="entry name" value="CGI-12 PROTEIN-RELATED"/>
    <property type="match status" value="1"/>
</dbReference>
<feature type="region of interest" description="Disordered" evidence="4">
    <location>
        <begin position="48"/>
        <end position="76"/>
    </location>
</feature>
<reference evidence="5 6" key="1">
    <citation type="journal article" date="2014" name="Agronomy (Basel)">
        <title>A Draft Genome Sequence for Ensete ventricosum, the Drought-Tolerant Tree Against Hunger.</title>
        <authorList>
            <person name="Harrison J."/>
            <person name="Moore K.A."/>
            <person name="Paszkiewicz K."/>
            <person name="Jones T."/>
            <person name="Grant M."/>
            <person name="Ambacheew D."/>
            <person name="Muzemil S."/>
            <person name="Studholme D.J."/>
        </authorList>
    </citation>
    <scope>NUCLEOTIDE SEQUENCE [LARGE SCALE GENOMIC DNA]</scope>
</reference>